<dbReference type="GO" id="GO:0003677">
    <property type="term" value="F:DNA binding"/>
    <property type="evidence" value="ECO:0007669"/>
    <property type="project" value="UniProtKB-KW"/>
</dbReference>
<evidence type="ECO:0000256" key="2">
    <source>
        <dbReference type="ARBA" id="ARBA00022747"/>
    </source>
</evidence>
<dbReference type="InterPro" id="IPR052021">
    <property type="entry name" value="Type-I_RS_S_subunit"/>
</dbReference>
<dbReference type="PANTHER" id="PTHR30408">
    <property type="entry name" value="TYPE-1 RESTRICTION ENZYME ECOKI SPECIFICITY PROTEIN"/>
    <property type="match status" value="1"/>
</dbReference>
<dbReference type="GO" id="GO:0009307">
    <property type="term" value="P:DNA restriction-modification system"/>
    <property type="evidence" value="ECO:0007669"/>
    <property type="project" value="UniProtKB-KW"/>
</dbReference>
<keyword evidence="3" id="KW-0238">DNA-binding</keyword>
<reference evidence="5" key="1">
    <citation type="submission" date="2019-08" db="EMBL/GenBank/DDBJ databases">
        <authorList>
            <person name="Kucharzyk K."/>
            <person name="Murdoch R.W."/>
            <person name="Higgins S."/>
            <person name="Loffler F."/>
        </authorList>
    </citation>
    <scope>NUCLEOTIDE SEQUENCE</scope>
</reference>
<dbReference type="Gene3D" id="1.10.287.1120">
    <property type="entry name" value="Bipartite methylase S protein"/>
    <property type="match status" value="1"/>
</dbReference>
<dbReference type="PANTHER" id="PTHR30408:SF12">
    <property type="entry name" value="TYPE I RESTRICTION ENZYME MJAVIII SPECIFICITY SUBUNIT"/>
    <property type="match status" value="1"/>
</dbReference>
<feature type="domain" description="Type I restriction modification DNA specificity" evidence="4">
    <location>
        <begin position="39"/>
        <end position="178"/>
    </location>
</feature>
<organism evidence="5">
    <name type="scientific">bioreactor metagenome</name>
    <dbReference type="NCBI Taxonomy" id="1076179"/>
    <lineage>
        <taxon>unclassified sequences</taxon>
        <taxon>metagenomes</taxon>
        <taxon>ecological metagenomes</taxon>
    </lineage>
</organism>
<dbReference type="EMBL" id="VSSQ01000209">
    <property type="protein sequence ID" value="MPL85643.1"/>
    <property type="molecule type" value="Genomic_DNA"/>
</dbReference>
<accession>A0A644V485</accession>
<dbReference type="Pfam" id="PF01420">
    <property type="entry name" value="Methylase_S"/>
    <property type="match status" value="2"/>
</dbReference>
<evidence type="ECO:0000313" key="5">
    <source>
        <dbReference type="EMBL" id="MPL85643.1"/>
    </source>
</evidence>
<name>A0A644V485_9ZZZZ</name>
<sequence length="399" mass="45140">MLSISGLNKEGDTVTVDISTKMVDPRKGEYDNLPHIGPGNIESFTGRIFNNVLTVRESNLISGKFHFNKGDIIYGKINPQLAKYTIAPTEGLASADAYILNSKNGVEQRFLYSILQTSGFYNYSVSVSARTGMPKINRNELDVYKFNSPKFKEQTRIGRFFQNLDTLIALHQRKHDKLLAVNKSMLEKMFPKDGADVPEIRFKGFTGKWDRKTLGEMMEISSAARVHKEEWTNDGVPFFRSSDVVAAFKGEVNKKAFISYGLYKKLSTISGCVQSNDIFVTGGGSIGIPYLVKSNEPLYFKDADLLWFKKCAGIDCVYLYTFLTTTLFSKYIKNITHIGTISHYTIEQAKATPIMLPKKDEQIKVAAFFQDLDSLISLQQRELDMLKNIKKACFERMFV</sequence>
<comment type="similarity">
    <text evidence="1">Belongs to the type-I restriction system S methylase family.</text>
</comment>
<comment type="caution">
    <text evidence="5">The sequence shown here is derived from an EMBL/GenBank/DDBJ whole genome shotgun (WGS) entry which is preliminary data.</text>
</comment>
<evidence type="ECO:0000256" key="3">
    <source>
        <dbReference type="ARBA" id="ARBA00023125"/>
    </source>
</evidence>
<dbReference type="Gene3D" id="3.90.220.20">
    <property type="entry name" value="DNA methylase specificity domains"/>
    <property type="match status" value="2"/>
</dbReference>
<evidence type="ECO:0000256" key="1">
    <source>
        <dbReference type="ARBA" id="ARBA00010923"/>
    </source>
</evidence>
<dbReference type="SUPFAM" id="SSF116734">
    <property type="entry name" value="DNA methylase specificity domain"/>
    <property type="match status" value="2"/>
</dbReference>
<protein>
    <recommendedName>
        <fullName evidence="4">Type I restriction modification DNA specificity domain-containing protein</fullName>
    </recommendedName>
</protein>
<proteinExistence type="inferred from homology"/>
<dbReference type="InterPro" id="IPR000055">
    <property type="entry name" value="Restrct_endonuc_typeI_TRD"/>
</dbReference>
<feature type="domain" description="Type I restriction modification DNA specificity" evidence="4">
    <location>
        <begin position="208"/>
        <end position="387"/>
    </location>
</feature>
<keyword evidence="2" id="KW-0680">Restriction system</keyword>
<evidence type="ECO:0000259" key="4">
    <source>
        <dbReference type="Pfam" id="PF01420"/>
    </source>
</evidence>
<gene>
    <name evidence="5" type="ORF">SDC9_31615</name>
</gene>
<dbReference type="InterPro" id="IPR044946">
    <property type="entry name" value="Restrct_endonuc_typeI_TRD_sf"/>
</dbReference>
<dbReference type="AlphaFoldDB" id="A0A644V485"/>